<dbReference type="InterPro" id="IPR045597">
    <property type="entry name" value="DUF6458"/>
</dbReference>
<dbReference type="Proteomes" id="UP001147700">
    <property type="component" value="Unassembled WGS sequence"/>
</dbReference>
<evidence type="ECO:0000256" key="1">
    <source>
        <dbReference type="SAM" id="Phobius"/>
    </source>
</evidence>
<gene>
    <name evidence="3" type="ORF">OJ962_16970</name>
</gene>
<keyword evidence="4" id="KW-1185">Reference proteome</keyword>
<sequence>MGIGSSLFLIAVGAILYFAIDADVSGIEISTVGIILMVIGIIGLIITLFFLGGWRARHRTVVEERPVTRDREYY</sequence>
<keyword evidence="1" id="KW-1133">Transmembrane helix</keyword>
<organism evidence="3 4">
    <name type="scientific">Solirubrobacter deserti</name>
    <dbReference type="NCBI Taxonomy" id="2282478"/>
    <lineage>
        <taxon>Bacteria</taxon>
        <taxon>Bacillati</taxon>
        <taxon>Actinomycetota</taxon>
        <taxon>Thermoleophilia</taxon>
        <taxon>Solirubrobacterales</taxon>
        <taxon>Solirubrobacteraceae</taxon>
        <taxon>Solirubrobacter</taxon>
    </lineage>
</organism>
<dbReference type="EMBL" id="JAPCID010000022">
    <property type="protein sequence ID" value="MDA0139197.1"/>
    <property type="molecule type" value="Genomic_DNA"/>
</dbReference>
<dbReference type="Pfam" id="PF20059">
    <property type="entry name" value="DUF6458"/>
    <property type="match status" value="1"/>
</dbReference>
<name>A0ABT4RKW4_9ACTN</name>
<protein>
    <submittedName>
        <fullName evidence="3">DUF6458 family protein</fullName>
    </submittedName>
</protein>
<evidence type="ECO:0000313" key="4">
    <source>
        <dbReference type="Proteomes" id="UP001147700"/>
    </source>
</evidence>
<evidence type="ECO:0000313" key="3">
    <source>
        <dbReference type="EMBL" id="MDA0139197.1"/>
    </source>
</evidence>
<dbReference type="RefSeq" id="WP_202956725.1">
    <property type="nucleotide sequence ID" value="NZ_JAPCID010000022.1"/>
</dbReference>
<feature type="transmembrane region" description="Helical" evidence="1">
    <location>
        <begin position="32"/>
        <end position="51"/>
    </location>
</feature>
<reference evidence="3" key="1">
    <citation type="submission" date="2022-10" db="EMBL/GenBank/DDBJ databases">
        <title>The WGS of Solirubrobacter sp. CPCC 204708.</title>
        <authorList>
            <person name="Jiang Z."/>
        </authorList>
    </citation>
    <scope>NUCLEOTIDE SEQUENCE</scope>
    <source>
        <strain evidence="3">CPCC 204708</strain>
    </source>
</reference>
<proteinExistence type="predicted"/>
<evidence type="ECO:0000259" key="2">
    <source>
        <dbReference type="Pfam" id="PF20059"/>
    </source>
</evidence>
<accession>A0ABT4RKW4</accession>
<feature type="domain" description="DUF6458" evidence="2">
    <location>
        <begin position="1"/>
        <end position="58"/>
    </location>
</feature>
<keyword evidence="1" id="KW-0472">Membrane</keyword>
<comment type="caution">
    <text evidence="3">The sequence shown here is derived from an EMBL/GenBank/DDBJ whole genome shotgun (WGS) entry which is preliminary data.</text>
</comment>
<keyword evidence="1" id="KW-0812">Transmembrane</keyword>